<dbReference type="EMBL" id="KN824284">
    <property type="protein sequence ID" value="KIM30539.1"/>
    <property type="molecule type" value="Genomic_DNA"/>
</dbReference>
<dbReference type="OrthoDB" id="2538345at2759"/>
<evidence type="ECO:0000313" key="2">
    <source>
        <dbReference type="Proteomes" id="UP000054097"/>
    </source>
</evidence>
<accession>A0A0C3BEI4</accession>
<dbReference type="HOGENOM" id="CLU_072374_1_0_1"/>
<dbReference type="STRING" id="933852.A0A0C3BEI4"/>
<name>A0A0C3BEI4_SERVB</name>
<organism evidence="1 2">
    <name type="scientific">Serendipita vermifera MAFF 305830</name>
    <dbReference type="NCBI Taxonomy" id="933852"/>
    <lineage>
        <taxon>Eukaryota</taxon>
        <taxon>Fungi</taxon>
        <taxon>Dikarya</taxon>
        <taxon>Basidiomycota</taxon>
        <taxon>Agaricomycotina</taxon>
        <taxon>Agaricomycetes</taxon>
        <taxon>Sebacinales</taxon>
        <taxon>Serendipitaceae</taxon>
        <taxon>Serendipita</taxon>
    </lineage>
</organism>
<protein>
    <submittedName>
        <fullName evidence="1">Uncharacterized protein</fullName>
    </submittedName>
</protein>
<proteinExistence type="predicted"/>
<dbReference type="Proteomes" id="UP000054097">
    <property type="component" value="Unassembled WGS sequence"/>
</dbReference>
<dbReference type="PANTHER" id="PTHR34689:SF1">
    <property type="entry name" value="NUCLEIC ACID-BINDING PROTEIN"/>
    <property type="match status" value="1"/>
</dbReference>
<keyword evidence="2" id="KW-1185">Reference proteome</keyword>
<reference evidence="2" key="2">
    <citation type="submission" date="2015-01" db="EMBL/GenBank/DDBJ databases">
        <title>Evolutionary Origins and Diversification of the Mycorrhizal Mutualists.</title>
        <authorList>
            <consortium name="DOE Joint Genome Institute"/>
            <consortium name="Mycorrhizal Genomics Consortium"/>
            <person name="Kohler A."/>
            <person name="Kuo A."/>
            <person name="Nagy L.G."/>
            <person name="Floudas D."/>
            <person name="Copeland A."/>
            <person name="Barry K.W."/>
            <person name="Cichocki N."/>
            <person name="Veneault-Fourrey C."/>
            <person name="LaButti K."/>
            <person name="Lindquist E.A."/>
            <person name="Lipzen A."/>
            <person name="Lundell T."/>
            <person name="Morin E."/>
            <person name="Murat C."/>
            <person name="Riley R."/>
            <person name="Ohm R."/>
            <person name="Sun H."/>
            <person name="Tunlid A."/>
            <person name="Henrissat B."/>
            <person name="Grigoriev I.V."/>
            <person name="Hibbett D.S."/>
            <person name="Martin F."/>
        </authorList>
    </citation>
    <scope>NUCLEOTIDE SEQUENCE [LARGE SCALE GENOMIC DNA]</scope>
    <source>
        <strain evidence="2">MAFF 305830</strain>
    </source>
</reference>
<dbReference type="PANTHER" id="PTHR34689">
    <property type="entry name" value="NUCLEIC ACID-BINDING PROTEIN"/>
    <property type="match status" value="1"/>
</dbReference>
<dbReference type="AlphaFoldDB" id="A0A0C3BEI4"/>
<gene>
    <name evidence="1" type="ORF">M408DRAFT_15514</name>
</gene>
<evidence type="ECO:0000313" key="1">
    <source>
        <dbReference type="EMBL" id="KIM30539.1"/>
    </source>
</evidence>
<sequence>MPDKGPEFRTWLLEEKKINPEAISNDQMKKSFKEFAEDYNTATLPHEKYYNMDAYEKRMAMVRAGESNLLEGLDTYDPNADLVAHTKGTKRTAVEKESYLSREQLEDLRRVQIEREQIGKMKLLGMAVGSTTGVRMERSYGDP</sequence>
<reference evidence="1 2" key="1">
    <citation type="submission" date="2014-04" db="EMBL/GenBank/DDBJ databases">
        <authorList>
            <consortium name="DOE Joint Genome Institute"/>
            <person name="Kuo A."/>
            <person name="Zuccaro A."/>
            <person name="Kohler A."/>
            <person name="Nagy L.G."/>
            <person name="Floudas D."/>
            <person name="Copeland A."/>
            <person name="Barry K.W."/>
            <person name="Cichocki N."/>
            <person name="Veneault-Fourrey C."/>
            <person name="LaButti K."/>
            <person name="Lindquist E.A."/>
            <person name="Lipzen A."/>
            <person name="Lundell T."/>
            <person name="Morin E."/>
            <person name="Murat C."/>
            <person name="Sun H."/>
            <person name="Tunlid A."/>
            <person name="Henrissat B."/>
            <person name="Grigoriev I.V."/>
            <person name="Hibbett D.S."/>
            <person name="Martin F."/>
            <person name="Nordberg H.P."/>
            <person name="Cantor M.N."/>
            <person name="Hua S.X."/>
        </authorList>
    </citation>
    <scope>NUCLEOTIDE SEQUENCE [LARGE SCALE GENOMIC DNA]</scope>
    <source>
        <strain evidence="1 2">MAFF 305830</strain>
    </source>
</reference>